<dbReference type="PROSITE" id="PS50043">
    <property type="entry name" value="HTH_LUXR_2"/>
    <property type="match status" value="1"/>
</dbReference>
<dbReference type="InterPro" id="IPR016032">
    <property type="entry name" value="Sig_transdc_resp-reg_C-effctor"/>
</dbReference>
<evidence type="ECO:0000259" key="4">
    <source>
        <dbReference type="PROSITE" id="PS50043"/>
    </source>
</evidence>
<reference evidence="6" key="1">
    <citation type="submission" date="2017-02" db="EMBL/GenBank/DDBJ databases">
        <authorList>
            <person name="Varghese N."/>
            <person name="Submissions S."/>
        </authorList>
    </citation>
    <scope>NUCLEOTIDE SEQUENCE [LARGE SCALE GENOMIC DNA]</scope>
    <source>
        <strain evidence="6">DSM 24967</strain>
    </source>
</reference>
<evidence type="ECO:0000256" key="1">
    <source>
        <dbReference type="ARBA" id="ARBA00023015"/>
    </source>
</evidence>
<dbReference type="PROSITE" id="PS00622">
    <property type="entry name" value="HTH_LUXR_1"/>
    <property type="match status" value="1"/>
</dbReference>
<dbReference type="PANTHER" id="PTHR44688">
    <property type="entry name" value="DNA-BINDING TRANSCRIPTIONAL ACTIVATOR DEVR_DOSR"/>
    <property type="match status" value="1"/>
</dbReference>
<organism evidence="5 6">
    <name type="scientific">Parabacteroides chartae</name>
    <dbReference type="NCBI Taxonomy" id="1037355"/>
    <lineage>
        <taxon>Bacteria</taxon>
        <taxon>Pseudomonadati</taxon>
        <taxon>Bacteroidota</taxon>
        <taxon>Bacteroidia</taxon>
        <taxon>Bacteroidales</taxon>
        <taxon>Tannerellaceae</taxon>
        <taxon>Parabacteroides</taxon>
    </lineage>
</organism>
<dbReference type="Proteomes" id="UP000190852">
    <property type="component" value="Unassembled WGS sequence"/>
</dbReference>
<dbReference type="EMBL" id="FUYQ01000023">
    <property type="protein sequence ID" value="SKB78539.1"/>
    <property type="molecule type" value="Genomic_DNA"/>
</dbReference>
<dbReference type="PRINTS" id="PR00038">
    <property type="entry name" value="HTHLUXR"/>
</dbReference>
<name>A0A1T5E3T8_9BACT</name>
<keyword evidence="2 5" id="KW-0238">DNA-binding</keyword>
<dbReference type="GO" id="GO:0003677">
    <property type="term" value="F:DNA binding"/>
    <property type="evidence" value="ECO:0007669"/>
    <property type="project" value="UniProtKB-KW"/>
</dbReference>
<keyword evidence="1" id="KW-0805">Transcription regulation</keyword>
<keyword evidence="3" id="KW-0804">Transcription</keyword>
<dbReference type="Pfam" id="PF00196">
    <property type="entry name" value="GerE"/>
    <property type="match status" value="1"/>
</dbReference>
<dbReference type="GO" id="GO:0006355">
    <property type="term" value="P:regulation of DNA-templated transcription"/>
    <property type="evidence" value="ECO:0007669"/>
    <property type="project" value="InterPro"/>
</dbReference>
<proteinExistence type="predicted"/>
<dbReference type="SMART" id="SM00421">
    <property type="entry name" value="HTH_LUXR"/>
    <property type="match status" value="1"/>
</dbReference>
<dbReference type="RefSeq" id="WP_079684190.1">
    <property type="nucleotide sequence ID" value="NZ_FUYQ01000023.1"/>
</dbReference>
<evidence type="ECO:0000256" key="2">
    <source>
        <dbReference type="ARBA" id="ARBA00023125"/>
    </source>
</evidence>
<sequence>MTINLNIVVADPSVIIRSGIEVTLKRIQGVRFHIDEVSAIDTLYEFLKKRKPDILIINPALLGYASLSLLREECACPKLKCVALLYAVAERSLLNQYDEFITIYDSAEDIKNKLEKISIQEEEDKTEDDDELQTLSSREKEIVVCVVKGLTNREIAEQLYLSAHTVITHRRNIARKLQIHSASGLTVYAIVNKLVELGDIKK</sequence>
<dbReference type="Gene3D" id="3.40.50.2300">
    <property type="match status" value="1"/>
</dbReference>
<keyword evidence="6" id="KW-1185">Reference proteome</keyword>
<evidence type="ECO:0000256" key="3">
    <source>
        <dbReference type="ARBA" id="ARBA00023163"/>
    </source>
</evidence>
<dbReference type="AlphaFoldDB" id="A0A1T5E3T8"/>
<evidence type="ECO:0000313" key="6">
    <source>
        <dbReference type="Proteomes" id="UP000190852"/>
    </source>
</evidence>
<dbReference type="InterPro" id="IPR000792">
    <property type="entry name" value="Tscrpt_reg_LuxR_C"/>
</dbReference>
<dbReference type="CDD" id="cd06170">
    <property type="entry name" value="LuxR_C_like"/>
    <property type="match status" value="1"/>
</dbReference>
<evidence type="ECO:0000313" key="5">
    <source>
        <dbReference type="EMBL" id="SKB78539.1"/>
    </source>
</evidence>
<dbReference type="PANTHER" id="PTHR44688:SF16">
    <property type="entry name" value="DNA-BINDING TRANSCRIPTIONAL ACTIVATOR DEVR_DOSR"/>
    <property type="match status" value="1"/>
</dbReference>
<dbReference type="SUPFAM" id="SSF52172">
    <property type="entry name" value="CheY-like"/>
    <property type="match status" value="1"/>
</dbReference>
<accession>A0A1T5E3T8</accession>
<protein>
    <submittedName>
        <fullName evidence="5">DNA-binding response regulator, NarL/FixJ family, contains REC and HTH domains</fullName>
    </submittedName>
</protein>
<gene>
    <name evidence="5" type="ORF">SAMN05660349_02767</name>
</gene>
<dbReference type="SUPFAM" id="SSF46894">
    <property type="entry name" value="C-terminal effector domain of the bipartite response regulators"/>
    <property type="match status" value="1"/>
</dbReference>
<dbReference type="InterPro" id="IPR011006">
    <property type="entry name" value="CheY-like_superfamily"/>
</dbReference>
<feature type="domain" description="HTH luxR-type" evidence="4">
    <location>
        <begin position="128"/>
        <end position="193"/>
    </location>
</feature>